<keyword evidence="5" id="KW-1185">Reference proteome</keyword>
<feature type="signal peptide" evidence="3">
    <location>
        <begin position="1"/>
        <end position="27"/>
    </location>
</feature>
<proteinExistence type="predicted"/>
<protein>
    <submittedName>
        <fullName evidence="4">Uncharacterized protein</fullName>
    </submittedName>
</protein>
<feature type="region of interest" description="Disordered" evidence="1">
    <location>
        <begin position="87"/>
        <end position="115"/>
    </location>
</feature>
<organism evidence="4 5">
    <name type="scientific">Dendryphion nanum</name>
    <dbReference type="NCBI Taxonomy" id="256645"/>
    <lineage>
        <taxon>Eukaryota</taxon>
        <taxon>Fungi</taxon>
        <taxon>Dikarya</taxon>
        <taxon>Ascomycota</taxon>
        <taxon>Pezizomycotina</taxon>
        <taxon>Dothideomycetes</taxon>
        <taxon>Pleosporomycetidae</taxon>
        <taxon>Pleosporales</taxon>
        <taxon>Torulaceae</taxon>
        <taxon>Dendryphion</taxon>
    </lineage>
</organism>
<dbReference type="EMBL" id="JAGMWT010000012">
    <property type="protein sequence ID" value="KAH7119011.1"/>
    <property type="molecule type" value="Genomic_DNA"/>
</dbReference>
<reference evidence="4" key="1">
    <citation type="journal article" date="2021" name="Nat. Commun.">
        <title>Genetic determinants of endophytism in the Arabidopsis root mycobiome.</title>
        <authorList>
            <person name="Mesny F."/>
            <person name="Miyauchi S."/>
            <person name="Thiergart T."/>
            <person name="Pickel B."/>
            <person name="Atanasova L."/>
            <person name="Karlsson M."/>
            <person name="Huettel B."/>
            <person name="Barry K.W."/>
            <person name="Haridas S."/>
            <person name="Chen C."/>
            <person name="Bauer D."/>
            <person name="Andreopoulos W."/>
            <person name="Pangilinan J."/>
            <person name="LaButti K."/>
            <person name="Riley R."/>
            <person name="Lipzen A."/>
            <person name="Clum A."/>
            <person name="Drula E."/>
            <person name="Henrissat B."/>
            <person name="Kohler A."/>
            <person name="Grigoriev I.V."/>
            <person name="Martin F.M."/>
            <person name="Hacquard S."/>
        </authorList>
    </citation>
    <scope>NUCLEOTIDE SEQUENCE</scope>
    <source>
        <strain evidence="4">MPI-CAGE-CH-0243</strain>
    </source>
</reference>
<keyword evidence="3" id="KW-0732">Signal</keyword>
<keyword evidence="2" id="KW-0812">Transmembrane</keyword>
<feature type="transmembrane region" description="Helical" evidence="2">
    <location>
        <begin position="125"/>
        <end position="145"/>
    </location>
</feature>
<evidence type="ECO:0000256" key="1">
    <source>
        <dbReference type="SAM" id="MobiDB-lite"/>
    </source>
</evidence>
<name>A0A9P9IFQ3_9PLEO</name>
<keyword evidence="2" id="KW-1133">Transmembrane helix</keyword>
<sequence length="213" mass="24311">MSVTKPNNAVLRIRILWLLAFLTSTLALPIPFPLHGTYQPLSHKFTPPPHPTHRVFLSTSFPLDITISPPPDPRSLAVSPTHQPHFTPPLENWQHSSPQLKAQPESEPEPESKPQMLMGKPWMHLAGYLLLLYSFLSVLLLMLLWSQSWITAPLEPTERFLWGYHPLESRFGGGDGEREWYGAGQGIRIGMDDEERMGRHERLMGELRRLGMI</sequence>
<evidence type="ECO:0000256" key="3">
    <source>
        <dbReference type="SAM" id="SignalP"/>
    </source>
</evidence>
<gene>
    <name evidence="4" type="ORF">B0J11DRAFT_591548</name>
</gene>
<dbReference type="Proteomes" id="UP000700596">
    <property type="component" value="Unassembled WGS sequence"/>
</dbReference>
<accession>A0A9P9IFQ3</accession>
<keyword evidence="2" id="KW-0472">Membrane</keyword>
<evidence type="ECO:0000256" key="2">
    <source>
        <dbReference type="SAM" id="Phobius"/>
    </source>
</evidence>
<evidence type="ECO:0000313" key="4">
    <source>
        <dbReference type="EMBL" id="KAH7119011.1"/>
    </source>
</evidence>
<dbReference type="AlphaFoldDB" id="A0A9P9IFQ3"/>
<evidence type="ECO:0000313" key="5">
    <source>
        <dbReference type="Proteomes" id="UP000700596"/>
    </source>
</evidence>
<feature type="chain" id="PRO_5040444647" evidence="3">
    <location>
        <begin position="28"/>
        <end position="213"/>
    </location>
</feature>
<comment type="caution">
    <text evidence="4">The sequence shown here is derived from an EMBL/GenBank/DDBJ whole genome shotgun (WGS) entry which is preliminary data.</text>
</comment>